<name>A0ACA9SJM2_9GLOM</name>
<accession>A0ACA9SJM2</accession>
<sequence>EGGVLKWAQSLEKVLYLREQRRKWDGFVWDVVLVFTVRKSCHES</sequence>
<protein>
    <submittedName>
        <fullName evidence="1">10240_t:CDS:1</fullName>
    </submittedName>
</protein>
<proteinExistence type="predicted"/>
<dbReference type="Proteomes" id="UP000789920">
    <property type="component" value="Unassembled WGS sequence"/>
</dbReference>
<reference evidence="1" key="1">
    <citation type="submission" date="2021-06" db="EMBL/GenBank/DDBJ databases">
        <authorList>
            <person name="Kallberg Y."/>
            <person name="Tangrot J."/>
            <person name="Rosling A."/>
        </authorList>
    </citation>
    <scope>NUCLEOTIDE SEQUENCE</scope>
    <source>
        <strain evidence="1">MA461A</strain>
    </source>
</reference>
<organism evidence="1 2">
    <name type="scientific">Racocetra persica</name>
    <dbReference type="NCBI Taxonomy" id="160502"/>
    <lineage>
        <taxon>Eukaryota</taxon>
        <taxon>Fungi</taxon>
        <taxon>Fungi incertae sedis</taxon>
        <taxon>Mucoromycota</taxon>
        <taxon>Glomeromycotina</taxon>
        <taxon>Glomeromycetes</taxon>
        <taxon>Diversisporales</taxon>
        <taxon>Gigasporaceae</taxon>
        <taxon>Racocetra</taxon>
    </lineage>
</organism>
<keyword evidence="2" id="KW-1185">Reference proteome</keyword>
<evidence type="ECO:0000313" key="2">
    <source>
        <dbReference type="Proteomes" id="UP000789920"/>
    </source>
</evidence>
<feature type="non-terminal residue" evidence="1">
    <location>
        <position position="1"/>
    </location>
</feature>
<evidence type="ECO:0000313" key="1">
    <source>
        <dbReference type="EMBL" id="CAG8840307.1"/>
    </source>
</evidence>
<gene>
    <name evidence="1" type="ORF">RPERSI_LOCUS31384</name>
</gene>
<dbReference type="EMBL" id="CAJVQC010126321">
    <property type="protein sequence ID" value="CAG8840307.1"/>
    <property type="molecule type" value="Genomic_DNA"/>
</dbReference>
<comment type="caution">
    <text evidence="1">The sequence shown here is derived from an EMBL/GenBank/DDBJ whole genome shotgun (WGS) entry which is preliminary data.</text>
</comment>